<dbReference type="InterPro" id="IPR002913">
    <property type="entry name" value="START_lipid-bd_dom"/>
</dbReference>
<protein>
    <submittedName>
        <fullName evidence="7">StAR-related lipid transfer protein 6-like</fullName>
    </submittedName>
</protein>
<evidence type="ECO:0000259" key="5">
    <source>
        <dbReference type="PROSITE" id="PS50848"/>
    </source>
</evidence>
<dbReference type="InterPro" id="IPR043556">
    <property type="entry name" value="StARD5/6"/>
</dbReference>
<proteinExistence type="predicted"/>
<dbReference type="RefSeq" id="XP_002735978.1">
    <property type="nucleotide sequence ID" value="XM_002735932.2"/>
</dbReference>
<dbReference type="Gene3D" id="3.30.530.20">
    <property type="match status" value="1"/>
</dbReference>
<organism evidence="6 7">
    <name type="scientific">Saccoglossus kowalevskii</name>
    <name type="common">Acorn worm</name>
    <dbReference type="NCBI Taxonomy" id="10224"/>
    <lineage>
        <taxon>Eukaryota</taxon>
        <taxon>Metazoa</taxon>
        <taxon>Hemichordata</taxon>
        <taxon>Enteropneusta</taxon>
        <taxon>Harrimaniidae</taxon>
        <taxon>Saccoglossus</taxon>
    </lineage>
</organism>
<dbReference type="PANTHER" id="PTHR46374:SF1">
    <property type="entry name" value="START DOMAIN-CONTAINING PROTEIN"/>
    <property type="match status" value="1"/>
</dbReference>
<accession>A0ABM0GRW3</accession>
<evidence type="ECO:0000313" key="6">
    <source>
        <dbReference type="Proteomes" id="UP000694865"/>
    </source>
</evidence>
<evidence type="ECO:0000256" key="3">
    <source>
        <dbReference type="ARBA" id="ARBA00023121"/>
    </source>
</evidence>
<keyword evidence="1" id="KW-0813">Transport</keyword>
<keyword evidence="3" id="KW-0446">Lipid-binding</keyword>
<feature type="domain" description="START" evidence="5">
    <location>
        <begin position="27"/>
        <end position="205"/>
    </location>
</feature>
<dbReference type="InterPro" id="IPR023393">
    <property type="entry name" value="START-like_dom_sf"/>
</dbReference>
<keyword evidence="6" id="KW-1185">Reference proteome</keyword>
<comment type="function">
    <text evidence="4">May be involved in the intracellular transport of sterols or other lipids. May bind cholesterol or other sterols.</text>
</comment>
<evidence type="ECO:0000313" key="7">
    <source>
        <dbReference type="RefSeq" id="XP_002735978.1"/>
    </source>
</evidence>
<dbReference type="GeneID" id="100371112"/>
<sequence length="205" mass="23809">MADYSAIAEETLTKVNAYVESTDWKPWKTSKGMEIVYKPSSDFKGNVYKTMYELDAPREKILELIWDLKQHEKWETALKGGMECVEQIRENLMVIRSVSAPLLKGLVSARDFIDLLGYKYYPEKNLILIYWTGVEHPKYKDTVKGCVRANTYPSAIYLYPAEGDGKKTRGVNIFQLEGHLVPKTLTERFIPDLQFDWYHDIKKVL</sequence>
<dbReference type="Proteomes" id="UP000694865">
    <property type="component" value="Unplaced"/>
</dbReference>
<name>A0ABM0GRW3_SACKO</name>
<evidence type="ECO:0000256" key="1">
    <source>
        <dbReference type="ARBA" id="ARBA00022448"/>
    </source>
</evidence>
<dbReference type="Pfam" id="PF01852">
    <property type="entry name" value="START"/>
    <property type="match status" value="1"/>
</dbReference>
<evidence type="ECO:0000256" key="2">
    <source>
        <dbReference type="ARBA" id="ARBA00023055"/>
    </source>
</evidence>
<dbReference type="PANTHER" id="PTHR46374">
    <property type="entry name" value="PROTEIN CBG07384"/>
    <property type="match status" value="1"/>
</dbReference>
<dbReference type="SUPFAM" id="SSF55961">
    <property type="entry name" value="Bet v1-like"/>
    <property type="match status" value="1"/>
</dbReference>
<keyword evidence="2" id="KW-0445">Lipid transport</keyword>
<dbReference type="PROSITE" id="PS50848">
    <property type="entry name" value="START"/>
    <property type="match status" value="1"/>
</dbReference>
<evidence type="ECO:0000256" key="4">
    <source>
        <dbReference type="ARBA" id="ARBA00024750"/>
    </source>
</evidence>
<gene>
    <name evidence="7" type="primary">LOC100371112</name>
</gene>
<reference evidence="7" key="1">
    <citation type="submission" date="2025-08" db="UniProtKB">
        <authorList>
            <consortium name="RefSeq"/>
        </authorList>
    </citation>
    <scope>IDENTIFICATION</scope>
    <source>
        <tissue evidence="7">Testes</tissue>
    </source>
</reference>